<protein>
    <submittedName>
        <fullName evidence="1">Uncharacterized protein</fullName>
    </submittedName>
</protein>
<sequence>MLELNQVCVFFLFGKEMPILAAKVVRKVLSQLNEKLTRMSFRVPTFDVFVVNLTARLEKSATYDKIKAAIKEESEGKLKMILGYTDEDPVSKECGRQRSSIFDAKDGIAFNNNFVKVVS</sequence>
<evidence type="ECO:0000313" key="2">
    <source>
        <dbReference type="Proteomes" id="UP001056120"/>
    </source>
</evidence>
<gene>
    <name evidence="1" type="ORF">L1987_18712</name>
</gene>
<proteinExistence type="predicted"/>
<evidence type="ECO:0000313" key="1">
    <source>
        <dbReference type="EMBL" id="KAI3813975.1"/>
    </source>
</evidence>
<dbReference type="Proteomes" id="UP001056120">
    <property type="component" value="Linkage Group LG06"/>
</dbReference>
<comment type="caution">
    <text evidence="1">The sequence shown here is derived from an EMBL/GenBank/DDBJ whole genome shotgun (WGS) entry which is preliminary data.</text>
</comment>
<accession>A0ACB9J126</accession>
<dbReference type="EMBL" id="CM042023">
    <property type="protein sequence ID" value="KAI3813975.1"/>
    <property type="molecule type" value="Genomic_DNA"/>
</dbReference>
<reference evidence="2" key="1">
    <citation type="journal article" date="2022" name="Mol. Ecol. Resour.">
        <title>The genomes of chicory, endive, great burdock and yacon provide insights into Asteraceae palaeo-polyploidization history and plant inulin production.</title>
        <authorList>
            <person name="Fan W."/>
            <person name="Wang S."/>
            <person name="Wang H."/>
            <person name="Wang A."/>
            <person name="Jiang F."/>
            <person name="Liu H."/>
            <person name="Zhao H."/>
            <person name="Xu D."/>
            <person name="Zhang Y."/>
        </authorList>
    </citation>
    <scope>NUCLEOTIDE SEQUENCE [LARGE SCALE GENOMIC DNA]</scope>
    <source>
        <strain evidence="2">cv. Yunnan</strain>
    </source>
</reference>
<organism evidence="1 2">
    <name type="scientific">Smallanthus sonchifolius</name>
    <dbReference type="NCBI Taxonomy" id="185202"/>
    <lineage>
        <taxon>Eukaryota</taxon>
        <taxon>Viridiplantae</taxon>
        <taxon>Streptophyta</taxon>
        <taxon>Embryophyta</taxon>
        <taxon>Tracheophyta</taxon>
        <taxon>Spermatophyta</taxon>
        <taxon>Magnoliopsida</taxon>
        <taxon>eudicotyledons</taxon>
        <taxon>Gunneridae</taxon>
        <taxon>Pentapetalae</taxon>
        <taxon>asterids</taxon>
        <taxon>campanulids</taxon>
        <taxon>Asterales</taxon>
        <taxon>Asteraceae</taxon>
        <taxon>Asteroideae</taxon>
        <taxon>Heliantheae alliance</taxon>
        <taxon>Millerieae</taxon>
        <taxon>Smallanthus</taxon>
    </lineage>
</organism>
<reference evidence="1 2" key="2">
    <citation type="journal article" date="2022" name="Mol. Ecol. Resour.">
        <title>The genomes of chicory, endive, great burdock and yacon provide insights into Asteraceae paleo-polyploidization history and plant inulin production.</title>
        <authorList>
            <person name="Fan W."/>
            <person name="Wang S."/>
            <person name="Wang H."/>
            <person name="Wang A."/>
            <person name="Jiang F."/>
            <person name="Liu H."/>
            <person name="Zhao H."/>
            <person name="Xu D."/>
            <person name="Zhang Y."/>
        </authorList>
    </citation>
    <scope>NUCLEOTIDE SEQUENCE [LARGE SCALE GENOMIC DNA]</scope>
    <source>
        <strain evidence="2">cv. Yunnan</strain>
        <tissue evidence="1">Leaves</tissue>
    </source>
</reference>
<keyword evidence="2" id="KW-1185">Reference proteome</keyword>
<name>A0ACB9J126_9ASTR</name>